<gene>
    <name evidence="3" type="ORF">HALO32_02511</name>
</gene>
<dbReference type="InterPro" id="IPR048711">
    <property type="entry name" value="WHD_Rv2258c"/>
</dbReference>
<feature type="domain" description="S-adenosylmethionine-dependent methyltransferase Rv2258c-like winged HTH" evidence="2">
    <location>
        <begin position="33"/>
        <end position="107"/>
    </location>
</feature>
<dbReference type="InterPro" id="IPR029063">
    <property type="entry name" value="SAM-dependent_MTases_sf"/>
</dbReference>
<reference evidence="3 4" key="1">
    <citation type="submission" date="2019-09" db="EMBL/GenBank/DDBJ databases">
        <authorList>
            <person name="Criscuolo A."/>
        </authorList>
    </citation>
    <scope>NUCLEOTIDE SEQUENCE [LARGE SCALE GENOMIC DNA]</scope>
    <source>
        <strain evidence="4">3(2)</strain>
    </source>
</reference>
<dbReference type="AlphaFoldDB" id="A0A5K1I4N5"/>
<dbReference type="RefSeq" id="WP_151444212.1">
    <property type="nucleotide sequence ID" value="NZ_CABVOU010000039.1"/>
</dbReference>
<accession>A0A5K1I4N5</accession>
<dbReference type="CDD" id="cd02440">
    <property type="entry name" value="AdoMet_MTases"/>
    <property type="match status" value="1"/>
</dbReference>
<dbReference type="SUPFAM" id="SSF46785">
    <property type="entry name" value="Winged helix' DNA-binding domain"/>
    <property type="match status" value="1"/>
</dbReference>
<keyword evidence="4" id="KW-1185">Reference proteome</keyword>
<dbReference type="PANTHER" id="PTHR45128:SF1">
    <property type="entry name" value="S-ADENOSYLMETHIONINE-DEPENDENT METHYLTRANSFERASE RV2258C"/>
    <property type="match status" value="1"/>
</dbReference>
<evidence type="ECO:0000313" key="3">
    <source>
        <dbReference type="EMBL" id="VVZ96415.1"/>
    </source>
</evidence>
<dbReference type="Pfam" id="PF21320">
    <property type="entry name" value="WHD_Rv2258c"/>
    <property type="match status" value="1"/>
</dbReference>
<dbReference type="InterPro" id="IPR036390">
    <property type="entry name" value="WH_DNA-bd_sf"/>
</dbReference>
<feature type="domain" description="Methyltransferase" evidence="1">
    <location>
        <begin position="181"/>
        <end position="291"/>
    </location>
</feature>
<dbReference type="PANTHER" id="PTHR45128">
    <property type="entry name" value="METHYLTRANSFERASE TYPE 11"/>
    <property type="match status" value="1"/>
</dbReference>
<dbReference type="InterPro" id="IPR025714">
    <property type="entry name" value="Methyltranfer_dom"/>
</dbReference>
<dbReference type="Gene3D" id="3.40.50.150">
    <property type="entry name" value="Vaccinia Virus protein VP39"/>
    <property type="match status" value="1"/>
</dbReference>
<sequence>MTAPHDTTPALATLDERHVEAFADRLVDHLNGGALSLMTSLGHRTGLFDTLADMPPATSSEVAQRAGLAERYVREWLGAMTVGNIVEHDPAAGTYHLPPEHAACLSRRSPTDNIAVFAQYIPLLGSVEDDIVRCFHEGGGVPYERFGRFHEIMAEDSGQSVVLALESHILPLIPGLLERLESGIHVLDAGCGSGRALNTLARRFPRSHFIGYDLSKEAIAKARREADELGNTNVVFEVRDLTDFDRTAEPATFDLITTFDAVHDQADPPALLRGIRRALADDGIYLAQDIKGSSHHHQDRGHPIGPLLYTLSCMHCMTVSLARGGEGLGAMWGREKAQAYFRSAGFNDIEIHELDHDFQNYWYVCRP</sequence>
<organism evidence="3 4">
    <name type="scientific">Halomonas lysinitropha</name>
    <dbReference type="NCBI Taxonomy" id="2607506"/>
    <lineage>
        <taxon>Bacteria</taxon>
        <taxon>Pseudomonadati</taxon>
        <taxon>Pseudomonadota</taxon>
        <taxon>Gammaproteobacteria</taxon>
        <taxon>Oceanospirillales</taxon>
        <taxon>Halomonadaceae</taxon>
        <taxon>Halomonas</taxon>
    </lineage>
</organism>
<evidence type="ECO:0000313" key="4">
    <source>
        <dbReference type="Proteomes" id="UP000326725"/>
    </source>
</evidence>
<dbReference type="Proteomes" id="UP000326725">
    <property type="component" value="Unassembled WGS sequence"/>
</dbReference>
<evidence type="ECO:0000259" key="2">
    <source>
        <dbReference type="Pfam" id="PF21320"/>
    </source>
</evidence>
<dbReference type="EMBL" id="CABVOU010000039">
    <property type="protein sequence ID" value="VVZ96415.1"/>
    <property type="molecule type" value="Genomic_DNA"/>
</dbReference>
<dbReference type="InterPro" id="IPR053173">
    <property type="entry name" value="SAM-binding_MTase"/>
</dbReference>
<protein>
    <submittedName>
        <fullName evidence="3">Uncharacterized protein</fullName>
    </submittedName>
</protein>
<dbReference type="Pfam" id="PF13847">
    <property type="entry name" value="Methyltransf_31"/>
    <property type="match status" value="1"/>
</dbReference>
<dbReference type="SUPFAM" id="SSF53335">
    <property type="entry name" value="S-adenosyl-L-methionine-dependent methyltransferases"/>
    <property type="match status" value="1"/>
</dbReference>
<evidence type="ECO:0000259" key="1">
    <source>
        <dbReference type="Pfam" id="PF13847"/>
    </source>
</evidence>
<dbReference type="InterPro" id="IPR036388">
    <property type="entry name" value="WH-like_DNA-bd_sf"/>
</dbReference>
<proteinExistence type="predicted"/>
<name>A0A5K1I4N5_9GAMM</name>
<dbReference type="Gene3D" id="1.10.10.10">
    <property type="entry name" value="Winged helix-like DNA-binding domain superfamily/Winged helix DNA-binding domain"/>
    <property type="match status" value="1"/>
</dbReference>